<dbReference type="PRINTS" id="PR00502">
    <property type="entry name" value="NUDIXFAMILY"/>
</dbReference>
<dbReference type="KEGG" id="apre:CNX65_11200"/>
<evidence type="ECO:0000256" key="1">
    <source>
        <dbReference type="ARBA" id="ARBA00001946"/>
    </source>
</evidence>
<dbReference type="Pfam" id="PF00293">
    <property type="entry name" value="NUDIX"/>
    <property type="match status" value="1"/>
</dbReference>
<evidence type="ECO:0000259" key="5">
    <source>
        <dbReference type="PROSITE" id="PS51462"/>
    </source>
</evidence>
<sequence>MADRHLIDVHLLLLRPGPGPGPGPDAGSEVLLSLRRDPAHPRFDGRWHLPSGKLDAGESALAAAAREAHEELGVVIAEADLRLVHTAHATATGVEPRLGLFFAVTAWGGEPVNAEPDKCAELRWFGLDALPDDLIEYSLLGLDGHRTATPFSVYGW</sequence>
<dbReference type="PANTHER" id="PTHR43046">
    <property type="entry name" value="GDP-MANNOSE MANNOSYL HYDROLASE"/>
    <property type="match status" value="1"/>
</dbReference>
<accession>A0A290Z476</accession>
<protein>
    <submittedName>
        <fullName evidence="6">DNA mismatch repair protein MutT</fullName>
    </submittedName>
</protein>
<dbReference type="InterPro" id="IPR020476">
    <property type="entry name" value="Nudix_hydrolase"/>
</dbReference>
<dbReference type="Gene3D" id="3.90.79.10">
    <property type="entry name" value="Nucleoside Triphosphate Pyrophosphohydrolase"/>
    <property type="match status" value="1"/>
</dbReference>
<feature type="domain" description="Nudix hydrolase" evidence="5">
    <location>
        <begin position="4"/>
        <end position="147"/>
    </location>
</feature>
<gene>
    <name evidence="6" type="ORF">CNX65_11200</name>
</gene>
<dbReference type="InterPro" id="IPR020084">
    <property type="entry name" value="NUDIX_hydrolase_CS"/>
</dbReference>
<evidence type="ECO:0000256" key="4">
    <source>
        <dbReference type="RuleBase" id="RU003476"/>
    </source>
</evidence>
<evidence type="ECO:0000313" key="7">
    <source>
        <dbReference type="Proteomes" id="UP000218505"/>
    </source>
</evidence>
<keyword evidence="7" id="KW-1185">Reference proteome</keyword>
<organism evidence="6 7">
    <name type="scientific">Actinosynnema pretiosum</name>
    <dbReference type="NCBI Taxonomy" id="42197"/>
    <lineage>
        <taxon>Bacteria</taxon>
        <taxon>Bacillati</taxon>
        <taxon>Actinomycetota</taxon>
        <taxon>Actinomycetes</taxon>
        <taxon>Pseudonocardiales</taxon>
        <taxon>Pseudonocardiaceae</taxon>
        <taxon>Actinosynnema</taxon>
    </lineage>
</organism>
<evidence type="ECO:0000256" key="2">
    <source>
        <dbReference type="ARBA" id="ARBA00005582"/>
    </source>
</evidence>
<dbReference type="InterPro" id="IPR000086">
    <property type="entry name" value="NUDIX_hydrolase_dom"/>
</dbReference>
<dbReference type="GO" id="GO:0016787">
    <property type="term" value="F:hydrolase activity"/>
    <property type="evidence" value="ECO:0007669"/>
    <property type="project" value="UniProtKB-KW"/>
</dbReference>
<dbReference type="Proteomes" id="UP000218505">
    <property type="component" value="Chromosome"/>
</dbReference>
<dbReference type="InterPro" id="IPR015797">
    <property type="entry name" value="NUDIX_hydrolase-like_dom_sf"/>
</dbReference>
<evidence type="ECO:0000313" key="6">
    <source>
        <dbReference type="EMBL" id="ATE53792.1"/>
    </source>
</evidence>
<dbReference type="SUPFAM" id="SSF55811">
    <property type="entry name" value="Nudix"/>
    <property type="match status" value="1"/>
</dbReference>
<dbReference type="EMBL" id="CP023445">
    <property type="protein sequence ID" value="ATE53792.1"/>
    <property type="molecule type" value="Genomic_DNA"/>
</dbReference>
<keyword evidence="3 4" id="KW-0378">Hydrolase</keyword>
<comment type="cofactor">
    <cofactor evidence="1">
        <name>Mg(2+)</name>
        <dbReference type="ChEBI" id="CHEBI:18420"/>
    </cofactor>
</comment>
<reference evidence="6" key="1">
    <citation type="submission" date="2017-09" db="EMBL/GenBank/DDBJ databases">
        <title>Complete Genome Sequence of ansamitocin-producing Bacterium Actinosynnema pretiosum X47.</title>
        <authorList>
            <person name="Cao G."/>
            <person name="Zong G."/>
            <person name="Zhong C."/>
            <person name="Fu J."/>
        </authorList>
    </citation>
    <scope>NUCLEOTIDE SEQUENCE [LARGE SCALE GENOMIC DNA]</scope>
    <source>
        <strain evidence="6">X47</strain>
    </source>
</reference>
<dbReference type="RefSeq" id="WP_096492726.1">
    <property type="nucleotide sequence ID" value="NZ_CP023445.1"/>
</dbReference>
<dbReference type="PANTHER" id="PTHR43046:SF16">
    <property type="entry name" value="ADP-RIBOSE PYROPHOSPHATASE YJHB-RELATED"/>
    <property type="match status" value="1"/>
</dbReference>
<dbReference type="PROSITE" id="PS00893">
    <property type="entry name" value="NUDIX_BOX"/>
    <property type="match status" value="1"/>
</dbReference>
<comment type="similarity">
    <text evidence="2 4">Belongs to the Nudix hydrolase family.</text>
</comment>
<proteinExistence type="inferred from homology"/>
<dbReference type="PROSITE" id="PS51462">
    <property type="entry name" value="NUDIX"/>
    <property type="match status" value="1"/>
</dbReference>
<dbReference type="AlphaFoldDB" id="A0A290Z476"/>
<evidence type="ECO:0000256" key="3">
    <source>
        <dbReference type="ARBA" id="ARBA00022801"/>
    </source>
</evidence>
<name>A0A290Z476_9PSEU</name>